<dbReference type="EC" id="3.1.1.-" evidence="3"/>
<organism evidence="6 7">
    <name type="scientific">Paractinoplanes bogorensis</name>
    <dbReference type="NCBI Taxonomy" id="1610840"/>
    <lineage>
        <taxon>Bacteria</taxon>
        <taxon>Bacillati</taxon>
        <taxon>Actinomycetota</taxon>
        <taxon>Actinomycetes</taxon>
        <taxon>Micromonosporales</taxon>
        <taxon>Micromonosporaceae</taxon>
        <taxon>Paractinoplanes</taxon>
    </lineage>
</organism>
<evidence type="ECO:0000256" key="1">
    <source>
        <dbReference type="ARBA" id="ARBA00005964"/>
    </source>
</evidence>
<dbReference type="InterPro" id="IPR019826">
    <property type="entry name" value="Carboxylesterase_B_AS"/>
</dbReference>
<evidence type="ECO:0000256" key="4">
    <source>
        <dbReference type="SAM" id="Phobius"/>
    </source>
</evidence>
<dbReference type="PROSITE" id="PS00122">
    <property type="entry name" value="CARBOXYLESTERASE_B_1"/>
    <property type="match status" value="1"/>
</dbReference>
<sequence>MLPLIPIALLGFGLLWLNRSPWWGWVLVVGLLVALGLIARRPAGPPRRSAWLAAAILVCGTAIVAHPPPQTRVAGGEDRRPTAEVITREGPVTGVTNDDRTVEVFAGLPYAQAPVGEWRWRAPQPAPRRSEVFAAERFSAVPVQATSTFRSRALSRIVEVPLEDTLLNPYPVSEDSLTLNVWRPTTATAKRPVLVYIPGGGFATGSGALPLYDGEALAARGDIITVTLNYRLGVFGFLAHPELAAGESNFGLLDQVAALRWIRDNITAFGGDPGRVTIAGESAGGESVCALGATPLARGLVHGIIGGSGACMGTTGDTGRGDQGDTRAVAEHAGRQLSERLGGATIDEMRMMPADRVREAADELKSHWRPSVDGYVLPRPPAEIYAAGEQLDVPILVGSNADEASLALASPPDTDVGTYGKEVREKYGRDFLGLYPGRTEEQVLESRLRADTDRVMTRAMHRWARLQSETGRAPAYLYFFTRVPPEDGLAKFGAYHGAEVMYAYDNLGRDGRADYGPVDFRLRDTMSAYWINFVRGGDPNGAGLPAWPTVERAPDRVMEFGDDTAVRPRPRASAVDFWMAYEGPIA</sequence>
<reference evidence="6 7" key="1">
    <citation type="submission" date="2021-06" db="EMBL/GenBank/DDBJ databases">
        <title>Actinoplanes lichenicola sp. nov., and Actinoplanes ovalisporus sp. nov., isolated from lichen in Thailand.</title>
        <authorList>
            <person name="Saeng-In P."/>
            <person name="Kanchanasin P."/>
            <person name="Yuki M."/>
            <person name="Kudo T."/>
            <person name="Ohkuma M."/>
            <person name="Phongsopitanun W."/>
            <person name="Tanasupawat S."/>
        </authorList>
    </citation>
    <scope>NUCLEOTIDE SEQUENCE [LARGE SCALE GENOMIC DNA]</scope>
    <source>
        <strain evidence="6 7">NBRC 110975</strain>
    </source>
</reference>
<dbReference type="PANTHER" id="PTHR11559">
    <property type="entry name" value="CARBOXYLESTERASE"/>
    <property type="match status" value="1"/>
</dbReference>
<evidence type="ECO:0000259" key="5">
    <source>
        <dbReference type="Pfam" id="PF00135"/>
    </source>
</evidence>
<dbReference type="Proteomes" id="UP001519654">
    <property type="component" value="Unassembled WGS sequence"/>
</dbReference>
<proteinExistence type="inferred from homology"/>
<dbReference type="EMBL" id="JAHKKG010000010">
    <property type="protein sequence ID" value="MBU2668142.1"/>
    <property type="molecule type" value="Genomic_DNA"/>
</dbReference>
<feature type="domain" description="Carboxylesterase type B" evidence="5">
    <location>
        <begin position="83"/>
        <end position="578"/>
    </location>
</feature>
<protein>
    <recommendedName>
        <fullName evidence="3">Carboxylic ester hydrolase</fullName>
        <ecNumber evidence="3">3.1.1.-</ecNumber>
    </recommendedName>
</protein>
<keyword evidence="4" id="KW-0472">Membrane</keyword>
<dbReference type="RefSeq" id="WP_215792386.1">
    <property type="nucleotide sequence ID" value="NZ_JAHKKG010000010.1"/>
</dbReference>
<comment type="similarity">
    <text evidence="1 3">Belongs to the type-B carboxylesterase/lipase family.</text>
</comment>
<gene>
    <name evidence="6" type="ORF">KOI35_31990</name>
</gene>
<dbReference type="SUPFAM" id="SSF53474">
    <property type="entry name" value="alpha/beta-Hydrolases"/>
    <property type="match status" value="1"/>
</dbReference>
<keyword evidence="4" id="KW-1133">Transmembrane helix</keyword>
<dbReference type="InterPro" id="IPR050309">
    <property type="entry name" value="Type-B_Carboxylest/Lipase"/>
</dbReference>
<evidence type="ECO:0000256" key="3">
    <source>
        <dbReference type="RuleBase" id="RU361235"/>
    </source>
</evidence>
<dbReference type="InterPro" id="IPR029058">
    <property type="entry name" value="AB_hydrolase_fold"/>
</dbReference>
<feature type="transmembrane region" description="Helical" evidence="4">
    <location>
        <begin position="50"/>
        <end position="67"/>
    </location>
</feature>
<feature type="transmembrane region" description="Helical" evidence="4">
    <location>
        <begin position="20"/>
        <end position="38"/>
    </location>
</feature>
<evidence type="ECO:0000256" key="2">
    <source>
        <dbReference type="ARBA" id="ARBA00022801"/>
    </source>
</evidence>
<accession>A0ABS5YXH4</accession>
<keyword evidence="2 3" id="KW-0378">Hydrolase</keyword>
<keyword evidence="4" id="KW-0812">Transmembrane</keyword>
<dbReference type="InterPro" id="IPR002018">
    <property type="entry name" value="CarbesteraseB"/>
</dbReference>
<keyword evidence="7" id="KW-1185">Reference proteome</keyword>
<name>A0ABS5YXH4_9ACTN</name>
<dbReference type="Pfam" id="PF00135">
    <property type="entry name" value="COesterase"/>
    <property type="match status" value="1"/>
</dbReference>
<dbReference type="Gene3D" id="3.40.50.1820">
    <property type="entry name" value="alpha/beta hydrolase"/>
    <property type="match status" value="1"/>
</dbReference>
<evidence type="ECO:0000313" key="6">
    <source>
        <dbReference type="EMBL" id="MBU2668142.1"/>
    </source>
</evidence>
<comment type="caution">
    <text evidence="6">The sequence shown here is derived from an EMBL/GenBank/DDBJ whole genome shotgun (WGS) entry which is preliminary data.</text>
</comment>
<evidence type="ECO:0000313" key="7">
    <source>
        <dbReference type="Proteomes" id="UP001519654"/>
    </source>
</evidence>